<dbReference type="GO" id="GO:0004252">
    <property type="term" value="F:serine-type endopeptidase activity"/>
    <property type="evidence" value="ECO:0007669"/>
    <property type="project" value="UniProtKB-UniRule"/>
</dbReference>
<evidence type="ECO:0000256" key="5">
    <source>
        <dbReference type="ARBA" id="ARBA00022729"/>
    </source>
</evidence>
<keyword evidence="3" id="KW-0964">Secreted</keyword>
<comment type="subcellular location">
    <subcellularLocation>
        <location evidence="1">Secreted</location>
    </subcellularLocation>
</comment>
<dbReference type="Pfam" id="PF00082">
    <property type="entry name" value="Peptidase_S8"/>
    <property type="match status" value="1"/>
</dbReference>
<evidence type="ECO:0008006" key="14">
    <source>
        <dbReference type="Google" id="ProtNLM"/>
    </source>
</evidence>
<evidence type="ECO:0000256" key="9">
    <source>
        <dbReference type="PROSITE-ProRule" id="PRU01240"/>
    </source>
</evidence>
<dbReference type="PANTHER" id="PTHR10795">
    <property type="entry name" value="PROPROTEIN CONVERTASE SUBTILISIN/KEXIN"/>
    <property type="match status" value="1"/>
</dbReference>
<feature type="domain" description="Peptidase S8/S53" evidence="10">
    <location>
        <begin position="26"/>
        <end position="461"/>
    </location>
</feature>
<name>A0A8K0GQY8_9ROSA</name>
<organism evidence="12 13">
    <name type="scientific">Rhamnella rubrinervis</name>
    <dbReference type="NCBI Taxonomy" id="2594499"/>
    <lineage>
        <taxon>Eukaryota</taxon>
        <taxon>Viridiplantae</taxon>
        <taxon>Streptophyta</taxon>
        <taxon>Embryophyta</taxon>
        <taxon>Tracheophyta</taxon>
        <taxon>Spermatophyta</taxon>
        <taxon>Magnoliopsida</taxon>
        <taxon>eudicotyledons</taxon>
        <taxon>Gunneridae</taxon>
        <taxon>Pentapetalae</taxon>
        <taxon>rosids</taxon>
        <taxon>fabids</taxon>
        <taxon>Rosales</taxon>
        <taxon>Rhamnaceae</taxon>
        <taxon>rhamnoid group</taxon>
        <taxon>Rhamneae</taxon>
        <taxon>Rhamnella</taxon>
    </lineage>
</organism>
<dbReference type="InterPro" id="IPR034197">
    <property type="entry name" value="Peptidases_S8_3"/>
</dbReference>
<dbReference type="InterPro" id="IPR023828">
    <property type="entry name" value="Peptidase_S8_Ser-AS"/>
</dbReference>
<comment type="similarity">
    <text evidence="2 9">Belongs to the peptidase S8 family.</text>
</comment>
<dbReference type="Proteomes" id="UP000796880">
    <property type="component" value="Unassembled WGS sequence"/>
</dbReference>
<keyword evidence="5" id="KW-0732">Signal</keyword>
<dbReference type="Gene3D" id="3.50.30.30">
    <property type="match status" value="1"/>
</dbReference>
<evidence type="ECO:0000256" key="4">
    <source>
        <dbReference type="ARBA" id="ARBA00022670"/>
    </source>
</evidence>
<comment type="caution">
    <text evidence="12">The sequence shown here is derived from an EMBL/GenBank/DDBJ whole genome shotgun (WGS) entry which is preliminary data.</text>
</comment>
<evidence type="ECO:0000256" key="1">
    <source>
        <dbReference type="ARBA" id="ARBA00004613"/>
    </source>
</evidence>
<keyword evidence="13" id="KW-1185">Reference proteome</keyword>
<evidence type="ECO:0000256" key="2">
    <source>
        <dbReference type="ARBA" id="ARBA00011073"/>
    </source>
</evidence>
<protein>
    <recommendedName>
        <fullName evidence="14">Cucumisin</fullName>
    </recommendedName>
</protein>
<dbReference type="InterPro" id="IPR000209">
    <property type="entry name" value="Peptidase_S8/S53_dom"/>
</dbReference>
<feature type="active site" description="Charge relay system" evidence="8 9">
    <location>
        <position position="410"/>
    </location>
</feature>
<sequence length="618" mass="66237">MLKPHTTKSWDFIGFPQNVKRSTVESDIIVGVIDYGIWPESESFSDKGFGPPPAKWKGTCQVSADFKCNNKIIGAKYYRINMTFGETDLKSPRDSNGHGTHTASTIAGGVVSKASYAGFGTGTARGGVPSARIAVYKVCWSDGCDGASILAAFDDAIADGADIISLSLGQSPQDYFTSPISIGSFHAVKNGILTSAAAGNEGPRLANISSYEPWSLSVAASTINRRFLSKFRLGNNQIYEGIGINYMDLKNKSFPLINGASNCEPNLVDKKLVKGKIVYCENMSDIGQELVSAGAAGLIQKVQVLLEDVYGSSALPASYIDVHAASKVFNYLNSDSVSKQPTATIFRSYELNNKLAPYIPSFSSRGPNPITPNILKPDLAAPGVHILAAWTPDPHKGVKFLKFNIISGTSMSCPHATAAAAYIKSIHPTWSPAAIKSALMTTANPMRSSLNPEAEFAYGSGLINPLKAPYPGLVYDIDAIDYAKVLCGEGYDSNIVEQISGSEDFKCSKANSLAVADLNYPSFALSISLSETFSRVYRRTLTNVSSPKSTYKAKVVAPKGLEIIVEPSVLSFTSIGQKQSFTVKLTGKIDEFKASASLVWDDGTYQVKSPILVYVSII</sequence>
<reference evidence="12" key="1">
    <citation type="submission" date="2020-03" db="EMBL/GenBank/DDBJ databases">
        <title>A high-quality chromosome-level genome assembly of a woody plant with both climbing and erect habits, Rhamnella rubrinervis.</title>
        <authorList>
            <person name="Lu Z."/>
            <person name="Yang Y."/>
            <person name="Zhu X."/>
            <person name="Sun Y."/>
        </authorList>
    </citation>
    <scope>NUCLEOTIDE SEQUENCE</scope>
    <source>
        <strain evidence="12">BYM</strain>
        <tissue evidence="12">Leaf</tissue>
    </source>
</reference>
<keyword evidence="7 9" id="KW-0720">Serine protease</keyword>
<dbReference type="InterPro" id="IPR015500">
    <property type="entry name" value="Peptidase_S8_subtilisin-rel"/>
</dbReference>
<dbReference type="CDD" id="cd02120">
    <property type="entry name" value="PA_subtilisin_like"/>
    <property type="match status" value="1"/>
</dbReference>
<dbReference type="InterPro" id="IPR045051">
    <property type="entry name" value="SBT"/>
</dbReference>
<dbReference type="EMBL" id="VOIH02000011">
    <property type="protein sequence ID" value="KAF3433603.1"/>
    <property type="molecule type" value="Genomic_DNA"/>
</dbReference>
<dbReference type="GO" id="GO:0009609">
    <property type="term" value="P:response to symbiotic bacterium"/>
    <property type="evidence" value="ECO:0007669"/>
    <property type="project" value="UniProtKB-ARBA"/>
</dbReference>
<evidence type="ECO:0000259" key="11">
    <source>
        <dbReference type="Pfam" id="PF17766"/>
    </source>
</evidence>
<evidence type="ECO:0000313" key="12">
    <source>
        <dbReference type="EMBL" id="KAF3433603.1"/>
    </source>
</evidence>
<dbReference type="InterPro" id="IPR041469">
    <property type="entry name" value="Subtilisin-like_FN3"/>
</dbReference>
<evidence type="ECO:0000256" key="3">
    <source>
        <dbReference type="ARBA" id="ARBA00022525"/>
    </source>
</evidence>
<dbReference type="Gene3D" id="2.60.40.2310">
    <property type="match status" value="1"/>
</dbReference>
<evidence type="ECO:0000256" key="8">
    <source>
        <dbReference type="PIRSR" id="PIRSR615500-1"/>
    </source>
</evidence>
<feature type="domain" description="Subtilisin-like protease fibronectin type-III" evidence="11">
    <location>
        <begin position="517"/>
        <end position="613"/>
    </location>
</feature>
<feature type="active site" description="Charge relay system" evidence="8 9">
    <location>
        <position position="98"/>
    </location>
</feature>
<dbReference type="GO" id="GO:0005576">
    <property type="term" value="C:extracellular region"/>
    <property type="evidence" value="ECO:0007669"/>
    <property type="project" value="UniProtKB-SubCell"/>
</dbReference>
<evidence type="ECO:0000313" key="13">
    <source>
        <dbReference type="Proteomes" id="UP000796880"/>
    </source>
</evidence>
<gene>
    <name evidence="12" type="ORF">FNV43_RR24705</name>
</gene>
<proteinExistence type="inferred from homology"/>
<feature type="active site" description="Charge relay system" evidence="8 9">
    <location>
        <position position="34"/>
    </location>
</feature>
<accession>A0A8K0GQY8</accession>
<dbReference type="InterPro" id="IPR036852">
    <property type="entry name" value="Peptidase_S8/S53_dom_sf"/>
</dbReference>
<dbReference type="Pfam" id="PF17766">
    <property type="entry name" value="fn3_6"/>
    <property type="match status" value="1"/>
</dbReference>
<dbReference type="PROSITE" id="PS51892">
    <property type="entry name" value="SUBTILASE"/>
    <property type="match status" value="1"/>
</dbReference>
<dbReference type="GO" id="GO:0006508">
    <property type="term" value="P:proteolysis"/>
    <property type="evidence" value="ECO:0007669"/>
    <property type="project" value="UniProtKB-KW"/>
</dbReference>
<dbReference type="OrthoDB" id="206201at2759"/>
<dbReference type="Gene3D" id="3.40.50.200">
    <property type="entry name" value="Peptidase S8/S53 domain"/>
    <property type="match status" value="1"/>
</dbReference>
<evidence type="ECO:0000256" key="6">
    <source>
        <dbReference type="ARBA" id="ARBA00022801"/>
    </source>
</evidence>
<evidence type="ECO:0000259" key="10">
    <source>
        <dbReference type="Pfam" id="PF00082"/>
    </source>
</evidence>
<evidence type="ECO:0000256" key="7">
    <source>
        <dbReference type="ARBA" id="ARBA00022825"/>
    </source>
</evidence>
<dbReference type="PRINTS" id="PR00723">
    <property type="entry name" value="SUBTILISIN"/>
</dbReference>
<keyword evidence="4 9" id="KW-0645">Protease</keyword>
<dbReference type="PROSITE" id="PS00138">
    <property type="entry name" value="SUBTILASE_SER"/>
    <property type="match status" value="1"/>
</dbReference>
<dbReference type="AlphaFoldDB" id="A0A8K0GQY8"/>
<keyword evidence="6 9" id="KW-0378">Hydrolase</keyword>
<dbReference type="SUPFAM" id="SSF52743">
    <property type="entry name" value="Subtilisin-like"/>
    <property type="match status" value="1"/>
</dbReference>
<dbReference type="FunFam" id="3.40.50.200:FF:000006">
    <property type="entry name" value="Subtilisin-like protease SBT1.5"/>
    <property type="match status" value="1"/>
</dbReference>
<dbReference type="CDD" id="cd04852">
    <property type="entry name" value="Peptidases_S8_3"/>
    <property type="match status" value="1"/>
</dbReference>